<evidence type="ECO:0000313" key="4">
    <source>
        <dbReference type="Proteomes" id="UP000799778"/>
    </source>
</evidence>
<dbReference type="RefSeq" id="XP_033379063.1">
    <property type="nucleotide sequence ID" value="XM_033532707.1"/>
</dbReference>
<evidence type="ECO:0000259" key="2">
    <source>
        <dbReference type="Pfam" id="PF12192"/>
    </source>
</evidence>
<accession>A0A6A5XD82</accession>
<evidence type="ECO:0000313" key="3">
    <source>
        <dbReference type="EMBL" id="KAF2010724.1"/>
    </source>
</evidence>
<dbReference type="InterPro" id="IPR022013">
    <property type="entry name" value="CBP"/>
</dbReference>
<sequence>MYTITRTSTAAAITILLTLATTTLALPSQSLVLRKPQPAMAQVQAEAQSLIDAKAASGCDVLKCVVALAPASVTCAAALVEEGLNPIADAACFATALNTAVNPVSVFFEPLVS</sequence>
<dbReference type="AlphaFoldDB" id="A0A6A5XD82"/>
<keyword evidence="4" id="KW-1185">Reference proteome</keyword>
<feature type="signal peptide" evidence="1">
    <location>
        <begin position="1"/>
        <end position="25"/>
    </location>
</feature>
<dbReference type="OrthoDB" id="3036244at2759"/>
<keyword evidence="1" id="KW-0732">Signal</keyword>
<protein>
    <recommendedName>
        <fullName evidence="2">Fungal calcium binding protein domain-containing protein</fullName>
    </recommendedName>
</protein>
<organism evidence="3 4">
    <name type="scientific">Aaosphaeria arxii CBS 175.79</name>
    <dbReference type="NCBI Taxonomy" id="1450172"/>
    <lineage>
        <taxon>Eukaryota</taxon>
        <taxon>Fungi</taxon>
        <taxon>Dikarya</taxon>
        <taxon>Ascomycota</taxon>
        <taxon>Pezizomycotina</taxon>
        <taxon>Dothideomycetes</taxon>
        <taxon>Pleosporomycetidae</taxon>
        <taxon>Pleosporales</taxon>
        <taxon>Pleosporales incertae sedis</taxon>
        <taxon>Aaosphaeria</taxon>
    </lineage>
</organism>
<name>A0A6A5XD82_9PLEO</name>
<proteinExistence type="predicted"/>
<reference evidence="3" key="1">
    <citation type="journal article" date="2020" name="Stud. Mycol.">
        <title>101 Dothideomycetes genomes: a test case for predicting lifestyles and emergence of pathogens.</title>
        <authorList>
            <person name="Haridas S."/>
            <person name="Albert R."/>
            <person name="Binder M."/>
            <person name="Bloem J."/>
            <person name="Labutti K."/>
            <person name="Salamov A."/>
            <person name="Andreopoulos B."/>
            <person name="Baker S."/>
            <person name="Barry K."/>
            <person name="Bills G."/>
            <person name="Bluhm B."/>
            <person name="Cannon C."/>
            <person name="Castanera R."/>
            <person name="Culley D."/>
            <person name="Daum C."/>
            <person name="Ezra D."/>
            <person name="Gonzalez J."/>
            <person name="Henrissat B."/>
            <person name="Kuo A."/>
            <person name="Liang C."/>
            <person name="Lipzen A."/>
            <person name="Lutzoni F."/>
            <person name="Magnuson J."/>
            <person name="Mondo S."/>
            <person name="Nolan M."/>
            <person name="Ohm R."/>
            <person name="Pangilinan J."/>
            <person name="Park H.-J."/>
            <person name="Ramirez L."/>
            <person name="Alfaro M."/>
            <person name="Sun H."/>
            <person name="Tritt A."/>
            <person name="Yoshinaga Y."/>
            <person name="Zwiers L.-H."/>
            <person name="Turgeon B."/>
            <person name="Goodwin S."/>
            <person name="Spatafora J."/>
            <person name="Crous P."/>
            <person name="Grigoriev I."/>
        </authorList>
    </citation>
    <scope>NUCLEOTIDE SEQUENCE</scope>
    <source>
        <strain evidence="3">CBS 175.79</strain>
    </source>
</reference>
<gene>
    <name evidence="3" type="ORF">BU24DRAFT_471713</name>
</gene>
<feature type="domain" description="Fungal calcium binding protein" evidence="2">
    <location>
        <begin position="40"/>
        <end position="102"/>
    </location>
</feature>
<dbReference type="EMBL" id="ML978075">
    <property type="protein sequence ID" value="KAF2010724.1"/>
    <property type="molecule type" value="Genomic_DNA"/>
</dbReference>
<feature type="chain" id="PRO_5025671010" description="Fungal calcium binding protein domain-containing protein" evidence="1">
    <location>
        <begin position="26"/>
        <end position="113"/>
    </location>
</feature>
<dbReference type="Pfam" id="PF12192">
    <property type="entry name" value="CBP"/>
    <property type="match status" value="1"/>
</dbReference>
<dbReference type="Proteomes" id="UP000799778">
    <property type="component" value="Unassembled WGS sequence"/>
</dbReference>
<dbReference type="Gene3D" id="1.10.1740.120">
    <property type="match status" value="1"/>
</dbReference>
<dbReference type="GeneID" id="54290104"/>
<evidence type="ECO:0000256" key="1">
    <source>
        <dbReference type="SAM" id="SignalP"/>
    </source>
</evidence>